<dbReference type="SUPFAM" id="SSF81606">
    <property type="entry name" value="PP2C-like"/>
    <property type="match status" value="1"/>
</dbReference>
<dbReference type="InterPro" id="IPR001932">
    <property type="entry name" value="PPM-type_phosphatase-like_dom"/>
</dbReference>
<gene>
    <name evidence="3" type="ORF">AWC14_05500</name>
</gene>
<dbReference type="SMART" id="SM00331">
    <property type="entry name" value="PP2C_SIG"/>
    <property type="match status" value="1"/>
</dbReference>
<dbReference type="Proteomes" id="UP000193487">
    <property type="component" value="Unassembled WGS sequence"/>
</dbReference>
<dbReference type="InterPro" id="IPR039248">
    <property type="entry name" value="Ptase_RsbX"/>
</dbReference>
<dbReference type="PANTHER" id="PTHR35801">
    <property type="entry name" value="PHOSPHOSERINE PHOSPHATASE RSBX"/>
    <property type="match status" value="1"/>
</dbReference>
<keyword evidence="4" id="KW-1185">Reference proteome</keyword>
<feature type="domain" description="PPM-type phosphatase" evidence="2">
    <location>
        <begin position="9"/>
        <end position="204"/>
    </location>
</feature>
<evidence type="ECO:0000259" key="2">
    <source>
        <dbReference type="SMART" id="SM00331"/>
    </source>
</evidence>
<dbReference type="AlphaFoldDB" id="A0A1X1XWQ6"/>
<reference evidence="3 4" key="1">
    <citation type="submission" date="2016-01" db="EMBL/GenBank/DDBJ databases">
        <title>The new phylogeny of the genus Mycobacterium.</title>
        <authorList>
            <person name="Tarcisio F."/>
            <person name="Conor M."/>
            <person name="Antonella G."/>
            <person name="Elisabetta G."/>
            <person name="Giulia F.S."/>
            <person name="Sara T."/>
            <person name="Anna F."/>
            <person name="Clotilde B."/>
            <person name="Roberto B."/>
            <person name="Veronica D.S."/>
            <person name="Fabio R."/>
            <person name="Monica P."/>
            <person name="Olivier J."/>
            <person name="Enrico T."/>
            <person name="Nicola S."/>
        </authorList>
    </citation>
    <scope>NUCLEOTIDE SEQUENCE [LARGE SCALE GENOMIC DNA]</scope>
    <source>
        <strain evidence="3 4">DSM 45166</strain>
    </source>
</reference>
<proteinExistence type="predicted"/>
<evidence type="ECO:0000256" key="1">
    <source>
        <dbReference type="SAM" id="MobiDB-lite"/>
    </source>
</evidence>
<protein>
    <submittedName>
        <fullName evidence="3">Stage II sporulation protein M</fullName>
    </submittedName>
</protein>
<name>A0A1X1XWQ6_9MYCO</name>
<accession>A0A1X1XWQ6</accession>
<dbReference type="PANTHER" id="PTHR35801:SF1">
    <property type="entry name" value="PHOSPHOSERINE PHOSPHATASE RSBX"/>
    <property type="match status" value="1"/>
</dbReference>
<evidence type="ECO:0000313" key="3">
    <source>
        <dbReference type="EMBL" id="ORW03267.1"/>
    </source>
</evidence>
<sequence length="209" mass="21614">MSENGRLGPLEWATASRPRPGEQVCGDRAIAVAVDDAGALIGVLDGLGHGEEAAAAALCGVEVLQEARGEPLDVLVQHCHRALSGTRGAAMTLARIDFGAADTLRWIGIGNVSANIVAKHPGGVEVRSSARLAGGIVGYRLPEGIAAQEVPIRPGDLLVIASDGIAEDHLDDIDFAAHSIVIAEQILSRYSKQTDDALVLAARHRGTAG</sequence>
<dbReference type="EMBL" id="LQPE01000122">
    <property type="protein sequence ID" value="ORW03267.1"/>
    <property type="molecule type" value="Genomic_DNA"/>
</dbReference>
<evidence type="ECO:0000313" key="4">
    <source>
        <dbReference type="Proteomes" id="UP000193487"/>
    </source>
</evidence>
<feature type="region of interest" description="Disordered" evidence="1">
    <location>
        <begin position="1"/>
        <end position="20"/>
    </location>
</feature>
<comment type="caution">
    <text evidence="3">The sequence shown here is derived from an EMBL/GenBank/DDBJ whole genome shotgun (WGS) entry which is preliminary data.</text>
</comment>
<organism evidence="3 4">
    <name type="scientific">Mycobacterium kyorinense</name>
    <dbReference type="NCBI Taxonomy" id="487514"/>
    <lineage>
        <taxon>Bacteria</taxon>
        <taxon>Bacillati</taxon>
        <taxon>Actinomycetota</taxon>
        <taxon>Actinomycetes</taxon>
        <taxon>Mycobacteriales</taxon>
        <taxon>Mycobacteriaceae</taxon>
        <taxon>Mycobacterium</taxon>
    </lineage>
</organism>
<dbReference type="RefSeq" id="WP_045376152.1">
    <property type="nucleotide sequence ID" value="NZ_BBKA01000031.1"/>
</dbReference>
<dbReference type="Gene3D" id="3.60.40.10">
    <property type="entry name" value="PPM-type phosphatase domain"/>
    <property type="match status" value="1"/>
</dbReference>
<dbReference type="OrthoDB" id="479131at2"/>
<dbReference type="Pfam" id="PF07228">
    <property type="entry name" value="SpoIIE"/>
    <property type="match status" value="1"/>
</dbReference>
<dbReference type="InterPro" id="IPR036457">
    <property type="entry name" value="PPM-type-like_dom_sf"/>
</dbReference>